<dbReference type="GO" id="GO:0016705">
    <property type="term" value="F:oxidoreductase activity, acting on paired donors, with incorporation or reduction of molecular oxygen"/>
    <property type="evidence" value="ECO:0007669"/>
    <property type="project" value="InterPro"/>
</dbReference>
<dbReference type="InParanoid" id="A0A067M9R8"/>
<keyword evidence="4" id="KW-0560">Oxidoreductase</keyword>
<keyword evidence="6" id="KW-0503">Monooxygenase</keyword>
<dbReference type="PANTHER" id="PTHR24291:SF50">
    <property type="entry name" value="BIFUNCTIONAL ALBAFLAVENONE MONOOXYGENASE_TERPENE SYNTHASE"/>
    <property type="match status" value="1"/>
</dbReference>
<sequence length="424" mass="47622">MHHVIGYTPQFDKESPHVLDRVFGGNIVTAEKEQWKRHRRALNPAFSQKIYIRAWKEGVRIYYDMVAGEGWNNATGSTPVFIANHVVTKFTLGVISSCAFGLDFSWSEPIAASVEEKMTLQEALKIVSAEVPIWAVAPRWLFRLPFKYLRRIDDAFKTISDFAKSQIEQQKIQQGSSTEKIEKIDICNMIVQANLDGGKASLSEEEVLGDTFAVLIAGHDTTAKTLSATMGLLGLYQDEQEKAYQQICSILSGGREPTLEDVDSFSCVQHCFLEAIRLFPAGDVFARKAAEDTLVRAHSRIPGEQDIEFVVKKGDTTAIDSTGINYNPRYFPDPEAFKPSRWDAPSSVSDTFIGFGHGPRASIGRKFAMIEATCFLVHLLRDWKIEVVLGEEETMEQWRERVMVATVEITLGVNSVPVRLTRRH</sequence>
<name>A0A067M9R8_BOTB1</name>
<dbReference type="AlphaFoldDB" id="A0A067M9R8"/>
<dbReference type="InterPro" id="IPR050196">
    <property type="entry name" value="Cytochrome_P450_Monoox"/>
</dbReference>
<reference evidence="8" key="1">
    <citation type="journal article" date="2014" name="Proc. Natl. Acad. Sci. U.S.A.">
        <title>Extensive sampling of basidiomycete genomes demonstrates inadequacy of the white-rot/brown-rot paradigm for wood decay fungi.</title>
        <authorList>
            <person name="Riley R."/>
            <person name="Salamov A.A."/>
            <person name="Brown D.W."/>
            <person name="Nagy L.G."/>
            <person name="Floudas D."/>
            <person name="Held B.W."/>
            <person name="Levasseur A."/>
            <person name="Lombard V."/>
            <person name="Morin E."/>
            <person name="Otillar R."/>
            <person name="Lindquist E.A."/>
            <person name="Sun H."/>
            <person name="LaButti K.M."/>
            <person name="Schmutz J."/>
            <person name="Jabbour D."/>
            <person name="Luo H."/>
            <person name="Baker S.E."/>
            <person name="Pisabarro A.G."/>
            <person name="Walton J.D."/>
            <person name="Blanchette R.A."/>
            <person name="Henrissat B."/>
            <person name="Martin F."/>
            <person name="Cullen D."/>
            <person name="Hibbett D.S."/>
            <person name="Grigoriev I.V."/>
        </authorList>
    </citation>
    <scope>NUCLEOTIDE SEQUENCE [LARGE SCALE GENOMIC DNA]</scope>
    <source>
        <strain evidence="8">FD-172 SS1</strain>
    </source>
</reference>
<dbReference type="GO" id="GO:0005506">
    <property type="term" value="F:iron ion binding"/>
    <property type="evidence" value="ECO:0007669"/>
    <property type="project" value="InterPro"/>
</dbReference>
<evidence type="ECO:0000256" key="4">
    <source>
        <dbReference type="ARBA" id="ARBA00023002"/>
    </source>
</evidence>
<keyword evidence="5" id="KW-0408">Iron</keyword>
<dbReference type="Pfam" id="PF00067">
    <property type="entry name" value="p450"/>
    <property type="match status" value="1"/>
</dbReference>
<evidence type="ECO:0000256" key="1">
    <source>
        <dbReference type="ARBA" id="ARBA00010617"/>
    </source>
</evidence>
<evidence type="ECO:0000256" key="2">
    <source>
        <dbReference type="ARBA" id="ARBA00022617"/>
    </source>
</evidence>
<dbReference type="InterPro" id="IPR002401">
    <property type="entry name" value="Cyt_P450_E_grp-I"/>
</dbReference>
<dbReference type="InterPro" id="IPR001128">
    <property type="entry name" value="Cyt_P450"/>
</dbReference>
<dbReference type="GO" id="GO:0020037">
    <property type="term" value="F:heme binding"/>
    <property type="evidence" value="ECO:0007669"/>
    <property type="project" value="InterPro"/>
</dbReference>
<keyword evidence="3" id="KW-0479">Metal-binding</keyword>
<evidence type="ECO:0008006" key="9">
    <source>
        <dbReference type="Google" id="ProtNLM"/>
    </source>
</evidence>
<protein>
    <recommendedName>
        <fullName evidence="9">Cytochrome P450</fullName>
    </recommendedName>
</protein>
<evidence type="ECO:0000313" key="8">
    <source>
        <dbReference type="Proteomes" id="UP000027195"/>
    </source>
</evidence>
<dbReference type="STRING" id="930990.A0A067M9R8"/>
<dbReference type="PANTHER" id="PTHR24291">
    <property type="entry name" value="CYTOCHROME P450 FAMILY 4"/>
    <property type="match status" value="1"/>
</dbReference>
<evidence type="ECO:0000256" key="3">
    <source>
        <dbReference type="ARBA" id="ARBA00022723"/>
    </source>
</evidence>
<accession>A0A067M9R8</accession>
<dbReference type="OrthoDB" id="1470350at2759"/>
<organism evidence="7 8">
    <name type="scientific">Botryobasidium botryosum (strain FD-172 SS1)</name>
    <dbReference type="NCBI Taxonomy" id="930990"/>
    <lineage>
        <taxon>Eukaryota</taxon>
        <taxon>Fungi</taxon>
        <taxon>Dikarya</taxon>
        <taxon>Basidiomycota</taxon>
        <taxon>Agaricomycotina</taxon>
        <taxon>Agaricomycetes</taxon>
        <taxon>Cantharellales</taxon>
        <taxon>Botryobasidiaceae</taxon>
        <taxon>Botryobasidium</taxon>
    </lineage>
</organism>
<dbReference type="SUPFAM" id="SSF48264">
    <property type="entry name" value="Cytochrome P450"/>
    <property type="match status" value="1"/>
</dbReference>
<keyword evidence="8" id="KW-1185">Reference proteome</keyword>
<proteinExistence type="inferred from homology"/>
<dbReference type="HOGENOM" id="CLU_001570_25_0_1"/>
<evidence type="ECO:0000313" key="7">
    <source>
        <dbReference type="EMBL" id="KDQ08617.1"/>
    </source>
</evidence>
<dbReference type="EMBL" id="KL198088">
    <property type="protein sequence ID" value="KDQ08617.1"/>
    <property type="molecule type" value="Genomic_DNA"/>
</dbReference>
<dbReference type="GO" id="GO:0004497">
    <property type="term" value="F:monooxygenase activity"/>
    <property type="evidence" value="ECO:0007669"/>
    <property type="project" value="UniProtKB-KW"/>
</dbReference>
<dbReference type="InterPro" id="IPR036396">
    <property type="entry name" value="Cyt_P450_sf"/>
</dbReference>
<comment type="similarity">
    <text evidence="1">Belongs to the cytochrome P450 family.</text>
</comment>
<gene>
    <name evidence="7" type="ORF">BOTBODRAFT_37766</name>
</gene>
<keyword evidence="2" id="KW-0349">Heme</keyword>
<evidence type="ECO:0000256" key="5">
    <source>
        <dbReference type="ARBA" id="ARBA00023004"/>
    </source>
</evidence>
<dbReference type="Proteomes" id="UP000027195">
    <property type="component" value="Unassembled WGS sequence"/>
</dbReference>
<evidence type="ECO:0000256" key="6">
    <source>
        <dbReference type="ARBA" id="ARBA00023033"/>
    </source>
</evidence>
<dbReference type="PRINTS" id="PR00463">
    <property type="entry name" value="EP450I"/>
</dbReference>
<dbReference type="Gene3D" id="1.10.630.10">
    <property type="entry name" value="Cytochrome P450"/>
    <property type="match status" value="1"/>
</dbReference>